<dbReference type="SUPFAM" id="SSF47598">
    <property type="entry name" value="Ribbon-helix-helix"/>
    <property type="match status" value="1"/>
</dbReference>
<dbReference type="GO" id="GO:0006355">
    <property type="term" value="P:regulation of DNA-templated transcription"/>
    <property type="evidence" value="ECO:0007669"/>
    <property type="project" value="InterPro"/>
</dbReference>
<evidence type="ECO:0000313" key="3">
    <source>
        <dbReference type="Proteomes" id="UP000599024"/>
    </source>
</evidence>
<dbReference type="Proteomes" id="UP000599024">
    <property type="component" value="Unassembled WGS sequence"/>
</dbReference>
<protein>
    <submittedName>
        <fullName evidence="2">Antitoxin</fullName>
    </submittedName>
</protein>
<reference evidence="2 3" key="1">
    <citation type="submission" date="2020-08" db="EMBL/GenBank/DDBJ databases">
        <title>Bridging the membrane lipid divide: bacteria of the FCB group superphylum have the potential to synthesize archaeal ether lipids.</title>
        <authorList>
            <person name="Villanueva L."/>
            <person name="Von Meijenfeldt F.A.B."/>
            <person name="Westbye A.B."/>
            <person name="Yadav S."/>
            <person name="Hopmans E.C."/>
            <person name="Dutilh B.E."/>
            <person name="Sinninghe Damste J.S."/>
        </authorList>
    </citation>
    <scope>NUCLEOTIDE SEQUENCE [LARGE SCALE GENOMIC DNA]</scope>
    <source>
        <strain evidence="2">NIOZ-UU81</strain>
    </source>
</reference>
<evidence type="ECO:0000313" key="2">
    <source>
        <dbReference type="EMBL" id="MBC8209014.1"/>
    </source>
</evidence>
<organism evidence="2 3">
    <name type="scientific">Candidatus Desulfatifera sulfidica</name>
    <dbReference type="NCBI Taxonomy" id="2841691"/>
    <lineage>
        <taxon>Bacteria</taxon>
        <taxon>Pseudomonadati</taxon>
        <taxon>Thermodesulfobacteriota</taxon>
        <taxon>Desulfobulbia</taxon>
        <taxon>Desulfobulbales</taxon>
        <taxon>Desulfobulbaceae</taxon>
        <taxon>Candidatus Desulfatifera</taxon>
    </lineage>
</organism>
<dbReference type="Pfam" id="PF22513">
    <property type="entry name" value="FitA-like_RHH"/>
    <property type="match status" value="1"/>
</dbReference>
<evidence type="ECO:0000259" key="1">
    <source>
        <dbReference type="Pfam" id="PF22513"/>
    </source>
</evidence>
<accession>A0A8J6NBC0</accession>
<dbReference type="InterPro" id="IPR053853">
    <property type="entry name" value="FitA-like_RHH"/>
</dbReference>
<dbReference type="InterPro" id="IPR010985">
    <property type="entry name" value="Ribbon_hlx_hlx"/>
</dbReference>
<name>A0A8J6NBC0_9BACT</name>
<gene>
    <name evidence="2" type="ORF">H8E79_07595</name>
</gene>
<proteinExistence type="predicted"/>
<comment type="caution">
    <text evidence="2">The sequence shown here is derived from an EMBL/GenBank/DDBJ whole genome shotgun (WGS) entry which is preliminary data.</text>
</comment>
<dbReference type="AlphaFoldDB" id="A0A8J6NBC0"/>
<dbReference type="EMBL" id="JACNLK010000070">
    <property type="protein sequence ID" value="MBC8209014.1"/>
    <property type="molecule type" value="Genomic_DNA"/>
</dbReference>
<feature type="domain" description="Antitoxin FitA-like ribbon-helix-helix" evidence="1">
    <location>
        <begin position="3"/>
        <end position="38"/>
    </location>
</feature>
<sequence>MRSISIRGVDDDLAKRLKEQADEAGKSINQFVLDMMRQESGLAKKKRFTATHRDLDQLFGQWSDDEFNSIQQKIDSERQIDEELWK</sequence>